<feature type="signal peptide" evidence="3">
    <location>
        <begin position="1"/>
        <end position="19"/>
    </location>
</feature>
<sequence length="224" mass="23727">MKKLLIAAVVAAFSTGALAADLKPYIEGHLGYAKLKDVDTEAFSGSVGGGTATLSAKGEFDNSFAGGVELGVGNIGASNFRLGASYTRMDFDMEKVTGTLTTSGVSGVANGTYSADITSYIRNAGISLDNRVNLYMANAYYDFKNESSFTPFVGVGMGMADVQNAKDNEFAYQGVIGGKFDIDKNMYLGLKGIYTKVNGITDELDIKYKDMDAYSGQVLLGVNF</sequence>
<dbReference type="Pfam" id="PF13505">
    <property type="entry name" value="OMP_b-brl"/>
    <property type="match status" value="1"/>
</dbReference>
<dbReference type="EMBL" id="CP040973">
    <property type="protein sequence ID" value="QDC61428.1"/>
    <property type="molecule type" value="Genomic_DNA"/>
</dbReference>
<dbReference type="InterPro" id="IPR027385">
    <property type="entry name" value="Beta-barrel_OMP"/>
</dbReference>
<evidence type="ECO:0000256" key="1">
    <source>
        <dbReference type="ARBA" id="ARBA00004442"/>
    </source>
</evidence>
<gene>
    <name evidence="5" type="ORF">FIT74_04565</name>
</gene>
<dbReference type="SUPFAM" id="SSF56925">
    <property type="entry name" value="OMPA-like"/>
    <property type="match status" value="1"/>
</dbReference>
<feature type="domain" description="Outer membrane protein beta-barrel" evidence="4">
    <location>
        <begin position="6"/>
        <end position="224"/>
    </location>
</feature>
<dbReference type="InterPro" id="IPR011250">
    <property type="entry name" value="OMP/PagP_B-barrel"/>
</dbReference>
<keyword evidence="2 3" id="KW-0732">Signal</keyword>
<reference evidence="5 6" key="1">
    <citation type="journal article" date="2019" name="ISME J.">
        <title>Evolution in action: habitat transition from sediment to the pelagial leads to genome streamlining in Methylophilaceae.</title>
        <authorList>
            <person name="Salcher M."/>
            <person name="Schaefle D."/>
            <person name="Kaspar M."/>
            <person name="Neuenschwander S.M."/>
            <person name="Ghai R."/>
        </authorList>
    </citation>
    <scope>NUCLEOTIDE SEQUENCE [LARGE SCALE GENOMIC DNA]</scope>
    <source>
        <strain evidence="5 6">MMS-VI-25</strain>
    </source>
</reference>
<comment type="subcellular location">
    <subcellularLocation>
        <location evidence="1">Cell outer membrane</location>
    </subcellularLocation>
</comment>
<feature type="chain" id="PRO_5045108015" evidence="3">
    <location>
        <begin position="20"/>
        <end position="224"/>
    </location>
</feature>
<evidence type="ECO:0000256" key="2">
    <source>
        <dbReference type="ARBA" id="ARBA00022729"/>
    </source>
</evidence>
<evidence type="ECO:0000313" key="6">
    <source>
        <dbReference type="Proteomes" id="UP000312702"/>
    </source>
</evidence>
<dbReference type="Gene3D" id="2.40.160.20">
    <property type="match status" value="1"/>
</dbReference>
<organism evidence="5 6">
    <name type="scientific">Candidatus Methylopumilus universalis</name>
    <dbReference type="NCBI Taxonomy" id="2588536"/>
    <lineage>
        <taxon>Bacteria</taxon>
        <taxon>Pseudomonadati</taxon>
        <taxon>Pseudomonadota</taxon>
        <taxon>Betaproteobacteria</taxon>
        <taxon>Nitrosomonadales</taxon>
        <taxon>Methylophilaceae</taxon>
        <taxon>Candidatus Methylopumilus</taxon>
    </lineage>
</organism>
<proteinExistence type="predicted"/>
<evidence type="ECO:0000313" key="5">
    <source>
        <dbReference type="EMBL" id="QDC61428.1"/>
    </source>
</evidence>
<dbReference type="Proteomes" id="UP000312702">
    <property type="component" value="Chromosome"/>
</dbReference>
<evidence type="ECO:0000256" key="3">
    <source>
        <dbReference type="SAM" id="SignalP"/>
    </source>
</evidence>
<dbReference type="RefSeq" id="WP_139884523.1">
    <property type="nucleotide sequence ID" value="NZ_CP040973.1"/>
</dbReference>
<accession>A0ABX5VWF6</accession>
<evidence type="ECO:0000259" key="4">
    <source>
        <dbReference type="Pfam" id="PF13505"/>
    </source>
</evidence>
<name>A0ABX5VWF6_9PROT</name>
<keyword evidence="6" id="KW-1185">Reference proteome</keyword>
<protein>
    <submittedName>
        <fullName evidence="5">Porin family protein</fullName>
    </submittedName>
</protein>